<dbReference type="InterPro" id="IPR036188">
    <property type="entry name" value="FAD/NAD-bd_sf"/>
</dbReference>
<dbReference type="AlphaFoldDB" id="A0A5C4LAZ8"/>
<gene>
    <name evidence="6" type="primary">solA</name>
    <name evidence="6" type="ORF">FF100_24435</name>
</gene>
<dbReference type="SUPFAM" id="SSF51905">
    <property type="entry name" value="FAD/NAD(P)-binding domain"/>
    <property type="match status" value="1"/>
</dbReference>
<dbReference type="NCBIfam" id="NF008425">
    <property type="entry name" value="PRK11259.1"/>
    <property type="match status" value="1"/>
</dbReference>
<keyword evidence="2" id="KW-0285">Flavoprotein</keyword>
<dbReference type="GO" id="GO:0008115">
    <property type="term" value="F:sarcosine oxidase activity"/>
    <property type="evidence" value="ECO:0007669"/>
    <property type="project" value="TreeGrafter"/>
</dbReference>
<dbReference type="SUPFAM" id="SSF54373">
    <property type="entry name" value="FAD-linked reductases, C-terminal domain"/>
    <property type="match status" value="1"/>
</dbReference>
<dbReference type="EMBL" id="VDDA01000014">
    <property type="protein sequence ID" value="TNC10061.1"/>
    <property type="molecule type" value="Genomic_DNA"/>
</dbReference>
<protein>
    <submittedName>
        <fullName evidence="6">N-methyl-L-tryptophan oxidase</fullName>
        <ecNumber evidence="6">1.5.3.2</ecNumber>
    </submittedName>
</protein>
<dbReference type="RefSeq" id="WP_139038375.1">
    <property type="nucleotide sequence ID" value="NZ_VDDA01000014.1"/>
</dbReference>
<comment type="caution">
    <text evidence="6">The sequence shown here is derived from an EMBL/GenBank/DDBJ whole genome shotgun (WGS) entry which is preliminary data.</text>
</comment>
<dbReference type="GO" id="GO:0050131">
    <property type="term" value="F:N-methyl-L-amino-acid oxidase activity"/>
    <property type="evidence" value="ECO:0007669"/>
    <property type="project" value="UniProtKB-EC"/>
</dbReference>
<reference evidence="6 7" key="1">
    <citation type="submission" date="2019-06" db="EMBL/GenBank/DDBJ databases">
        <title>Genome of Methylobacterium sp. 17Sr1-39.</title>
        <authorList>
            <person name="Seo T."/>
        </authorList>
    </citation>
    <scope>NUCLEOTIDE SEQUENCE [LARGE SCALE GENOMIC DNA]</scope>
    <source>
        <strain evidence="6 7">17Sr1-39</strain>
    </source>
</reference>
<evidence type="ECO:0000256" key="4">
    <source>
        <dbReference type="ARBA" id="ARBA00023002"/>
    </source>
</evidence>
<dbReference type="Pfam" id="PF01266">
    <property type="entry name" value="DAO"/>
    <property type="match status" value="1"/>
</dbReference>
<keyword evidence="3" id="KW-0274">FAD</keyword>
<keyword evidence="4 6" id="KW-0560">Oxidoreductase</keyword>
<dbReference type="GO" id="GO:0050660">
    <property type="term" value="F:flavin adenine dinucleotide binding"/>
    <property type="evidence" value="ECO:0007669"/>
    <property type="project" value="InterPro"/>
</dbReference>
<dbReference type="InterPro" id="IPR045170">
    <property type="entry name" value="MTOX"/>
</dbReference>
<proteinExistence type="predicted"/>
<dbReference type="PANTHER" id="PTHR10961">
    <property type="entry name" value="PEROXISOMAL SARCOSINE OXIDASE"/>
    <property type="match status" value="1"/>
</dbReference>
<dbReference type="InterPro" id="IPR006076">
    <property type="entry name" value="FAD-dep_OxRdtase"/>
</dbReference>
<accession>A0A5C4LAZ8</accession>
<name>A0A5C4LAZ8_9HYPH</name>
<dbReference type="OrthoDB" id="9806257at2"/>
<comment type="cofactor">
    <cofactor evidence="1">
        <name>FAD</name>
        <dbReference type="ChEBI" id="CHEBI:57692"/>
    </cofactor>
</comment>
<keyword evidence="7" id="KW-1185">Reference proteome</keyword>
<evidence type="ECO:0000259" key="5">
    <source>
        <dbReference type="Pfam" id="PF01266"/>
    </source>
</evidence>
<sequence>MGERADFLVIGLGAMGSAALYQLAQRGARVIGLDRFAPPHEMGSSHGETRITRQAVGEGQDYVPFVLESHRIWRELEAETGERLLEACGALVMAPGTGAASHHGKPDFVRNSIAAARAFGIAHEVLDGREVARRFPQFLNLQGDEIAYFEPGGGYVRPEACIAAQLARARQLGADVRTGVEVRSIRRDGDGVRVETSAGPFSAGEVMVSAGAWTAPLLGAPFDRLLGVKRQLLHWYALDDATAYRADAPVYIWMHGTSDTEYFYGFPPQAGERSVKVATEQYAEGTTADGADRMVAPEESAAMYRTHIAGRLAGATPRVVRAAACLYTVTPDRGFIIDRHPDESRILVVSACSGHGFKHSAGIGKAAAELLTEGRSAIDLAPFAVGRFG</sequence>
<evidence type="ECO:0000256" key="3">
    <source>
        <dbReference type="ARBA" id="ARBA00022827"/>
    </source>
</evidence>
<evidence type="ECO:0000256" key="1">
    <source>
        <dbReference type="ARBA" id="ARBA00001974"/>
    </source>
</evidence>
<evidence type="ECO:0000313" key="6">
    <source>
        <dbReference type="EMBL" id="TNC10061.1"/>
    </source>
</evidence>
<dbReference type="PANTHER" id="PTHR10961:SF7">
    <property type="entry name" value="FAD DEPENDENT OXIDOREDUCTASE DOMAIN-CONTAINING PROTEIN"/>
    <property type="match status" value="1"/>
</dbReference>
<feature type="domain" description="FAD dependent oxidoreductase" evidence="5">
    <location>
        <begin position="6"/>
        <end position="370"/>
    </location>
</feature>
<evidence type="ECO:0000256" key="2">
    <source>
        <dbReference type="ARBA" id="ARBA00022630"/>
    </source>
</evidence>
<dbReference type="Gene3D" id="3.50.50.60">
    <property type="entry name" value="FAD/NAD(P)-binding domain"/>
    <property type="match status" value="1"/>
</dbReference>
<dbReference type="EC" id="1.5.3.2" evidence="6"/>
<dbReference type="Proteomes" id="UP000305267">
    <property type="component" value="Unassembled WGS sequence"/>
</dbReference>
<dbReference type="Gene3D" id="3.30.9.10">
    <property type="entry name" value="D-Amino Acid Oxidase, subunit A, domain 2"/>
    <property type="match status" value="1"/>
</dbReference>
<evidence type="ECO:0000313" key="7">
    <source>
        <dbReference type="Proteomes" id="UP000305267"/>
    </source>
</evidence>
<organism evidence="6 7">
    <name type="scientific">Methylobacterium terricola</name>
    <dbReference type="NCBI Taxonomy" id="2583531"/>
    <lineage>
        <taxon>Bacteria</taxon>
        <taxon>Pseudomonadati</taxon>
        <taxon>Pseudomonadota</taxon>
        <taxon>Alphaproteobacteria</taxon>
        <taxon>Hyphomicrobiales</taxon>
        <taxon>Methylobacteriaceae</taxon>
        <taxon>Methylobacterium</taxon>
    </lineage>
</organism>